<dbReference type="Pfam" id="PF01074">
    <property type="entry name" value="Glyco_hydro_38N"/>
    <property type="match status" value="1"/>
</dbReference>
<dbReference type="PANTHER" id="PTHR11607">
    <property type="entry name" value="ALPHA-MANNOSIDASE"/>
    <property type="match status" value="1"/>
</dbReference>
<name>A0A401QCF1_SCYTO</name>
<dbReference type="SUPFAM" id="SSF88713">
    <property type="entry name" value="Glycoside hydrolase/deacetylase"/>
    <property type="match status" value="1"/>
</dbReference>
<dbReference type="Gene3D" id="3.20.110.10">
    <property type="entry name" value="Glycoside hydrolase 38, N terminal domain"/>
    <property type="match status" value="1"/>
</dbReference>
<dbReference type="AlphaFoldDB" id="A0A401QCF1"/>
<dbReference type="InterPro" id="IPR000602">
    <property type="entry name" value="Glyco_hydro_38_N"/>
</dbReference>
<evidence type="ECO:0000313" key="7">
    <source>
        <dbReference type="Proteomes" id="UP000288216"/>
    </source>
</evidence>
<dbReference type="EMBL" id="BFAA01036761">
    <property type="protein sequence ID" value="GCB83051.1"/>
    <property type="molecule type" value="Genomic_DNA"/>
</dbReference>
<dbReference type="InterPro" id="IPR050843">
    <property type="entry name" value="Glycosyl_Hydrlase_38"/>
</dbReference>
<protein>
    <recommendedName>
        <fullName evidence="1">Lysosomal alpha-mannosidase</fullName>
    </recommendedName>
    <alternativeName>
        <fullName evidence="3">Lysosomal acid alpha-mannosidase</fullName>
    </alternativeName>
    <alternativeName>
        <fullName evidence="2">Mannosidase alpha class 2B member 1</fullName>
    </alternativeName>
    <alternativeName>
        <fullName evidence="4">Mannosidase alpha-B</fullName>
    </alternativeName>
</protein>
<dbReference type="GO" id="GO:0006013">
    <property type="term" value="P:mannose metabolic process"/>
    <property type="evidence" value="ECO:0007669"/>
    <property type="project" value="InterPro"/>
</dbReference>
<dbReference type="GO" id="GO:0005764">
    <property type="term" value="C:lysosome"/>
    <property type="evidence" value="ECO:0007669"/>
    <property type="project" value="TreeGrafter"/>
</dbReference>
<evidence type="ECO:0000256" key="1">
    <source>
        <dbReference type="ARBA" id="ARBA00044166"/>
    </source>
</evidence>
<organism evidence="6 7">
    <name type="scientific">Scyliorhinus torazame</name>
    <name type="common">Cloudy catshark</name>
    <name type="synonym">Catulus torazame</name>
    <dbReference type="NCBI Taxonomy" id="75743"/>
    <lineage>
        <taxon>Eukaryota</taxon>
        <taxon>Metazoa</taxon>
        <taxon>Chordata</taxon>
        <taxon>Craniata</taxon>
        <taxon>Vertebrata</taxon>
        <taxon>Chondrichthyes</taxon>
        <taxon>Elasmobranchii</taxon>
        <taxon>Galeomorphii</taxon>
        <taxon>Galeoidea</taxon>
        <taxon>Carcharhiniformes</taxon>
        <taxon>Scyliorhinidae</taxon>
        <taxon>Scyliorhinus</taxon>
    </lineage>
</organism>
<dbReference type="STRING" id="75743.A0A401QCF1"/>
<evidence type="ECO:0000256" key="2">
    <source>
        <dbReference type="ARBA" id="ARBA00044220"/>
    </source>
</evidence>
<dbReference type="GO" id="GO:0004559">
    <property type="term" value="F:alpha-mannosidase activity"/>
    <property type="evidence" value="ECO:0007669"/>
    <property type="project" value="InterPro"/>
</dbReference>
<evidence type="ECO:0000256" key="4">
    <source>
        <dbReference type="ARBA" id="ARBA00044360"/>
    </source>
</evidence>
<proteinExistence type="predicted"/>
<evidence type="ECO:0000313" key="6">
    <source>
        <dbReference type="EMBL" id="GCB83051.1"/>
    </source>
</evidence>
<dbReference type="Proteomes" id="UP000288216">
    <property type="component" value="Unassembled WGS sequence"/>
</dbReference>
<sequence length="219" mass="24008">MNDEATTHYNSIIDQMTLGFQFLNDTFGECGRPRVAWHIDPFGHSREQASLFAQMGFDGFFFGRLDYQDKQNRENLKDMEQVWRASVNLPKPNGDLFTGVLPNGYNPPSMLCWDVLCSDEPIKDDKDMDEYNVDQIGTVLCLMVNGALLCVMVNGAALCVMVKGAVLCVMVKGAVCVMVKGAALRVMVKGAALCVMVKGAALCVMVKGDVCNGERSCVV</sequence>
<keyword evidence="7" id="KW-1185">Reference proteome</keyword>
<feature type="domain" description="Glycoside hydrolase family 38 N-terminal" evidence="5">
    <location>
        <begin position="1"/>
        <end position="113"/>
    </location>
</feature>
<comment type="caution">
    <text evidence="6">The sequence shown here is derived from an EMBL/GenBank/DDBJ whole genome shotgun (WGS) entry which is preliminary data.</text>
</comment>
<evidence type="ECO:0000256" key="3">
    <source>
        <dbReference type="ARBA" id="ARBA00044241"/>
    </source>
</evidence>
<dbReference type="OrthoDB" id="8736429at2759"/>
<dbReference type="InterPro" id="IPR011330">
    <property type="entry name" value="Glyco_hydro/deAcase_b/a-brl"/>
</dbReference>
<evidence type="ECO:0000259" key="5">
    <source>
        <dbReference type="Pfam" id="PF01074"/>
    </source>
</evidence>
<dbReference type="InterPro" id="IPR027291">
    <property type="entry name" value="Glyco_hydro_38_N_sf"/>
</dbReference>
<gene>
    <name evidence="6" type="ORF">scyTo_0023972</name>
</gene>
<accession>A0A401QCF1</accession>
<dbReference type="PANTHER" id="PTHR11607:SF3">
    <property type="entry name" value="LYSOSOMAL ALPHA-MANNOSIDASE"/>
    <property type="match status" value="1"/>
</dbReference>
<reference evidence="6 7" key="1">
    <citation type="journal article" date="2018" name="Nat. Ecol. Evol.">
        <title>Shark genomes provide insights into elasmobranch evolution and the origin of vertebrates.</title>
        <authorList>
            <person name="Hara Y"/>
            <person name="Yamaguchi K"/>
            <person name="Onimaru K"/>
            <person name="Kadota M"/>
            <person name="Koyanagi M"/>
            <person name="Keeley SD"/>
            <person name="Tatsumi K"/>
            <person name="Tanaka K"/>
            <person name="Motone F"/>
            <person name="Kageyama Y"/>
            <person name="Nozu R"/>
            <person name="Adachi N"/>
            <person name="Nishimura O"/>
            <person name="Nakagawa R"/>
            <person name="Tanegashima C"/>
            <person name="Kiyatake I"/>
            <person name="Matsumoto R"/>
            <person name="Murakumo K"/>
            <person name="Nishida K"/>
            <person name="Terakita A"/>
            <person name="Kuratani S"/>
            <person name="Sato K"/>
            <person name="Hyodo S Kuraku.S."/>
        </authorList>
    </citation>
    <scope>NUCLEOTIDE SEQUENCE [LARGE SCALE GENOMIC DNA]</scope>
</reference>